<dbReference type="EMBL" id="JBBNAF010000002">
    <property type="protein sequence ID" value="KAK9162831.1"/>
    <property type="molecule type" value="Genomic_DNA"/>
</dbReference>
<dbReference type="SUPFAM" id="SSF54695">
    <property type="entry name" value="POZ domain"/>
    <property type="match status" value="1"/>
</dbReference>
<proteinExistence type="inferred from homology"/>
<evidence type="ECO:0000256" key="1">
    <source>
        <dbReference type="ARBA" id="ARBA00004906"/>
    </source>
</evidence>
<dbReference type="PANTHER" id="PTHR32370">
    <property type="entry name" value="OS12G0117600 PROTEIN"/>
    <property type="match status" value="1"/>
</dbReference>
<keyword evidence="2" id="KW-0833">Ubl conjugation pathway</keyword>
<organism evidence="8 9">
    <name type="scientific">Stephania yunnanensis</name>
    <dbReference type="NCBI Taxonomy" id="152371"/>
    <lineage>
        <taxon>Eukaryota</taxon>
        <taxon>Viridiplantae</taxon>
        <taxon>Streptophyta</taxon>
        <taxon>Embryophyta</taxon>
        <taxon>Tracheophyta</taxon>
        <taxon>Spermatophyta</taxon>
        <taxon>Magnoliopsida</taxon>
        <taxon>Ranunculales</taxon>
        <taxon>Menispermaceae</taxon>
        <taxon>Menispermoideae</taxon>
        <taxon>Cissampelideae</taxon>
        <taxon>Stephania</taxon>
    </lineage>
</organism>
<feature type="compositionally biased region" description="Polar residues" evidence="5">
    <location>
        <begin position="410"/>
        <end position="421"/>
    </location>
</feature>
<comment type="pathway">
    <text evidence="1">Protein modification; protein ubiquitination.</text>
</comment>
<sequence>MWESESESVRGRKNDNGVRLSKHGVATDGFERRDQSWYVATEIPSDLLVQVGGFSFHLHKYPLISRCGKLSRIIYESCEGESNKIEIEDLPGGAEAFELAAKFCYGIAVDLTAANISGLRCAAEYLEMTEDLEEGNLIFKTEAFLSYVVLSSWRDSIVVLKNCEQLSPWAENLQIVRRCSESIAWKACTNPRSIRWAYTGKQAKVSSPKWNEMKDSSPGRNQQPVPPDWWFEDASILRIDHFVRVITAIKVKGMRFELIGAAIMHCAAKWLPGLMKEGASDEGINMSRDNSNSGGTDNSWKGGLHMIVSSNKEDTPNVLIREQRMIIESLISIIPPQKDSVSCSFLLRLLRMANMLKVAPALVTELEKRVGMQLEQANLADLLIPSYNRSETLYDVDLVHRLLEHFLVQEQTEPSSPNRQSFSEKHTYEGPRSTDPNAKMRVAKLVDSYLTEVSRDRNLSLTKFQVLAEALPESARTCDDGLYRAVDSYLKAHPMLSEHERKRLCRVMDCQKLSIDACMHAAQNERLPLRVVVQVLFSEQVKISNAIANNSLKESGDAHYQPMVMTRKALLEGTPQSFQEGWTTAKKDINTLKFELDSMKAKYLELQNDMENLQRQFDKMSKQKQPSAWTSGWKKLSKLTKMTPIDSHDIGPEMSNNPTEPARKANRRWRNSIS</sequence>
<dbReference type="InterPro" id="IPR000210">
    <property type="entry name" value="BTB/POZ_dom"/>
</dbReference>
<comment type="caution">
    <text evidence="8">The sequence shown here is derived from an EMBL/GenBank/DDBJ whole genome shotgun (WGS) entry which is preliminary data.</text>
</comment>
<evidence type="ECO:0000313" key="8">
    <source>
        <dbReference type="EMBL" id="KAK9162831.1"/>
    </source>
</evidence>
<evidence type="ECO:0000256" key="3">
    <source>
        <dbReference type="PROSITE-ProRule" id="PRU00982"/>
    </source>
</evidence>
<evidence type="ECO:0000259" key="7">
    <source>
        <dbReference type="PROSITE" id="PS51649"/>
    </source>
</evidence>
<dbReference type="AlphaFoldDB" id="A0AAP0L1T8"/>
<dbReference type="InterPro" id="IPR011333">
    <property type="entry name" value="SKP1/BTB/POZ_sf"/>
</dbReference>
<reference evidence="8 9" key="1">
    <citation type="submission" date="2024-01" db="EMBL/GenBank/DDBJ databases">
        <title>Genome assemblies of Stephania.</title>
        <authorList>
            <person name="Yang L."/>
        </authorList>
    </citation>
    <scope>NUCLEOTIDE SEQUENCE [LARGE SCALE GENOMIC DNA]</scope>
    <source>
        <strain evidence="8">YNDBR</strain>
        <tissue evidence="8">Leaf</tissue>
    </source>
</reference>
<evidence type="ECO:0000259" key="6">
    <source>
        <dbReference type="PROSITE" id="PS50097"/>
    </source>
</evidence>
<evidence type="ECO:0000256" key="4">
    <source>
        <dbReference type="SAM" id="Coils"/>
    </source>
</evidence>
<evidence type="ECO:0000313" key="9">
    <source>
        <dbReference type="Proteomes" id="UP001420932"/>
    </source>
</evidence>
<keyword evidence="9" id="KW-1185">Reference proteome</keyword>
<name>A0AAP0L1T8_9MAGN</name>
<protein>
    <recommendedName>
        <fullName evidence="10">Root phototropism protein 3</fullName>
    </recommendedName>
</protein>
<feature type="compositionally biased region" description="Basic residues" evidence="5">
    <location>
        <begin position="664"/>
        <end position="674"/>
    </location>
</feature>
<gene>
    <name evidence="8" type="ORF">Syun_003733</name>
</gene>
<dbReference type="CDD" id="cd18312">
    <property type="entry name" value="BTB_POZ_NPY3-like"/>
    <property type="match status" value="1"/>
</dbReference>
<dbReference type="PROSITE" id="PS51649">
    <property type="entry name" value="NPH3"/>
    <property type="match status" value="1"/>
</dbReference>
<feature type="coiled-coil region" evidence="4">
    <location>
        <begin position="589"/>
        <end position="623"/>
    </location>
</feature>
<evidence type="ECO:0008006" key="10">
    <source>
        <dbReference type="Google" id="ProtNLM"/>
    </source>
</evidence>
<dbReference type="Pfam" id="PF03000">
    <property type="entry name" value="NPH3"/>
    <property type="match status" value="1"/>
</dbReference>
<feature type="domain" description="NPH3" evidence="7">
    <location>
        <begin position="228"/>
        <end position="542"/>
    </location>
</feature>
<feature type="domain" description="BTB" evidence="6">
    <location>
        <begin position="45"/>
        <end position="113"/>
    </location>
</feature>
<accession>A0AAP0L1T8</accession>
<dbReference type="PROSITE" id="PS50097">
    <property type="entry name" value="BTB"/>
    <property type="match status" value="1"/>
</dbReference>
<feature type="region of interest" description="Disordered" evidence="5">
    <location>
        <begin position="410"/>
        <end position="436"/>
    </location>
</feature>
<comment type="similarity">
    <text evidence="3">Belongs to the NPH3 family.</text>
</comment>
<dbReference type="SMART" id="SM00225">
    <property type="entry name" value="BTB"/>
    <property type="match status" value="1"/>
</dbReference>
<dbReference type="InterPro" id="IPR043454">
    <property type="entry name" value="NPH3/RPT2-like"/>
</dbReference>
<evidence type="ECO:0000256" key="5">
    <source>
        <dbReference type="SAM" id="MobiDB-lite"/>
    </source>
</evidence>
<feature type="region of interest" description="Disordered" evidence="5">
    <location>
        <begin position="644"/>
        <end position="674"/>
    </location>
</feature>
<dbReference type="InterPro" id="IPR027356">
    <property type="entry name" value="NPH3_dom"/>
</dbReference>
<dbReference type="Proteomes" id="UP001420932">
    <property type="component" value="Unassembled WGS sequence"/>
</dbReference>
<dbReference type="Gene3D" id="3.30.710.10">
    <property type="entry name" value="Potassium Channel Kv1.1, Chain A"/>
    <property type="match status" value="1"/>
</dbReference>
<keyword evidence="4" id="KW-0175">Coiled coil</keyword>
<evidence type="ECO:0000256" key="2">
    <source>
        <dbReference type="ARBA" id="ARBA00022786"/>
    </source>
</evidence>